<comment type="caution">
    <text evidence="4">The sequence shown here is derived from an EMBL/GenBank/DDBJ whole genome shotgun (WGS) entry which is preliminary data.</text>
</comment>
<evidence type="ECO:0000259" key="3">
    <source>
        <dbReference type="Pfam" id="PF16344"/>
    </source>
</evidence>
<dbReference type="EMBL" id="RPHB01000005">
    <property type="protein sequence ID" value="MBW3468675.1"/>
    <property type="molecule type" value="Genomic_DNA"/>
</dbReference>
<evidence type="ECO:0000259" key="2">
    <source>
        <dbReference type="Pfam" id="PF04773"/>
    </source>
</evidence>
<feature type="domain" description="Protein FecR C-terminal" evidence="3">
    <location>
        <begin position="253"/>
        <end position="318"/>
    </location>
</feature>
<dbReference type="RefSeq" id="WP_219290342.1">
    <property type="nucleotide sequence ID" value="NZ_RPHB01000005.1"/>
</dbReference>
<dbReference type="AlphaFoldDB" id="A0A951IWT0"/>
<dbReference type="Pfam" id="PF16344">
    <property type="entry name" value="FecR_C"/>
    <property type="match status" value="1"/>
</dbReference>
<dbReference type="InterPro" id="IPR032508">
    <property type="entry name" value="FecR_C"/>
</dbReference>
<keyword evidence="1" id="KW-0472">Membrane</keyword>
<reference evidence="4 5" key="1">
    <citation type="journal article" date="2020" name="Syst. Appl. Microbiol.">
        <title>Arthrospiribacter ruber gen. nov., sp. nov., a novel bacterium isolated from Arthrospira cultures.</title>
        <authorList>
            <person name="Waleron M."/>
            <person name="Misztak A."/>
            <person name="Waleron M.M."/>
            <person name="Furmaniak M."/>
            <person name="Mrozik A."/>
            <person name="Waleron K."/>
        </authorList>
    </citation>
    <scope>NUCLEOTIDE SEQUENCE [LARGE SCALE GENOMIC DNA]</scope>
    <source>
        <strain evidence="4 5">DPMB0001</strain>
    </source>
</reference>
<gene>
    <name evidence="4" type="ORF">EGN73_12750</name>
</gene>
<evidence type="ECO:0000256" key="1">
    <source>
        <dbReference type="SAM" id="Phobius"/>
    </source>
</evidence>
<proteinExistence type="predicted"/>
<dbReference type="PANTHER" id="PTHR30273:SF2">
    <property type="entry name" value="PROTEIN FECR"/>
    <property type="match status" value="1"/>
</dbReference>
<keyword evidence="5" id="KW-1185">Reference proteome</keyword>
<evidence type="ECO:0000313" key="5">
    <source>
        <dbReference type="Proteomes" id="UP000727490"/>
    </source>
</evidence>
<dbReference type="InterPro" id="IPR012373">
    <property type="entry name" value="Ferrdict_sens_TM"/>
</dbReference>
<dbReference type="PIRSF" id="PIRSF018266">
    <property type="entry name" value="FecR"/>
    <property type="match status" value="1"/>
</dbReference>
<dbReference type="Pfam" id="PF04773">
    <property type="entry name" value="FecR"/>
    <property type="match status" value="1"/>
</dbReference>
<dbReference type="Proteomes" id="UP000727490">
    <property type="component" value="Unassembled WGS sequence"/>
</dbReference>
<keyword evidence="1" id="KW-1133">Transmembrane helix</keyword>
<sequence length="325" mass="36872">MKDKKDKFPRGQVYRILRGKAELPSDPEEIDAWYYQQSASKEDINAFLKEVKPSDMLSKIKKNASIKNTSRSFNLISVTSIAASILLFFTLGALYFLFFSDYTLNQSKLAYKEVITHAGERKKGLLPDGSTVILKENSKITYPENFLDNRTVKLEGEAFFEVKRNGRKPFIVQATSLETTVLGTQFLVSDKKGKSEMVLVKSGKVSVAKINSSLEKSILEKGQKAKLNKSGNLELFRDVNEEKYFAWTEGTLVIEEANAFRIAKEISDWYGIEVINKVPDNSCLISGAYHKMSLEEVLETINYSVTLKYKLDDKKLTIYELTCKN</sequence>
<feature type="domain" description="FecR protein" evidence="2">
    <location>
        <begin position="114"/>
        <end position="205"/>
    </location>
</feature>
<feature type="transmembrane region" description="Helical" evidence="1">
    <location>
        <begin position="75"/>
        <end position="98"/>
    </location>
</feature>
<dbReference type="GO" id="GO:0016989">
    <property type="term" value="F:sigma factor antagonist activity"/>
    <property type="evidence" value="ECO:0007669"/>
    <property type="project" value="TreeGrafter"/>
</dbReference>
<accession>A0A951IWT0</accession>
<organism evidence="4 5">
    <name type="scientific">Arthrospiribacter ruber</name>
    <dbReference type="NCBI Taxonomy" id="2487934"/>
    <lineage>
        <taxon>Bacteria</taxon>
        <taxon>Pseudomonadati</taxon>
        <taxon>Bacteroidota</taxon>
        <taxon>Cytophagia</taxon>
        <taxon>Cytophagales</taxon>
        <taxon>Cyclobacteriaceae</taxon>
        <taxon>Arthrospiribacter</taxon>
    </lineage>
</organism>
<name>A0A951IWT0_9BACT</name>
<evidence type="ECO:0000313" key="4">
    <source>
        <dbReference type="EMBL" id="MBW3468675.1"/>
    </source>
</evidence>
<protein>
    <submittedName>
        <fullName evidence="4">FecR family protein</fullName>
    </submittedName>
</protein>
<keyword evidence="1" id="KW-0812">Transmembrane</keyword>
<dbReference type="PANTHER" id="PTHR30273">
    <property type="entry name" value="PERIPLASMIC SIGNAL SENSOR AND SIGMA FACTOR ACTIVATOR FECR-RELATED"/>
    <property type="match status" value="1"/>
</dbReference>
<dbReference type="InterPro" id="IPR006860">
    <property type="entry name" value="FecR"/>
</dbReference>